<dbReference type="RefSeq" id="WP_132106075.1">
    <property type="nucleotide sequence ID" value="NZ_SMLB01000043.1"/>
</dbReference>
<dbReference type="PROSITE" id="PS51257">
    <property type="entry name" value="PROKAR_LIPOPROTEIN"/>
    <property type="match status" value="1"/>
</dbReference>
<dbReference type="OrthoDB" id="5191157at2"/>
<dbReference type="Proteomes" id="UP000295217">
    <property type="component" value="Unassembled WGS sequence"/>
</dbReference>
<feature type="signal peptide" evidence="2">
    <location>
        <begin position="1"/>
        <end position="23"/>
    </location>
</feature>
<evidence type="ECO:0000256" key="2">
    <source>
        <dbReference type="SAM" id="SignalP"/>
    </source>
</evidence>
<accession>A0A4R5A3P7</accession>
<name>A0A4R5A3P7_9ACTN</name>
<sequence>MKVAVRRLVLVAAPVLVLGVAGCSIHEQTQRWYSADNGVNAEAGDIGLRNVQVVSDGDGTATVIATLTNRGNSDDELVEVVIGDVTADLADGPVELPVSGIADIGPDADRVDGFDVEADPGHTVTVEFRFDRAPRTTVHALVRPAEGPYAEALPAEPAETPADEPTAEATEAPTGEPTGQPAEEPTGTETPTE</sequence>
<protein>
    <recommendedName>
        <fullName evidence="5">DNA modification methylase</fullName>
    </recommendedName>
</protein>
<proteinExistence type="predicted"/>
<dbReference type="AlphaFoldDB" id="A0A4R5A3P7"/>
<keyword evidence="4" id="KW-1185">Reference proteome</keyword>
<feature type="chain" id="PRO_5020705831" description="DNA modification methylase" evidence="2">
    <location>
        <begin position="24"/>
        <end position="193"/>
    </location>
</feature>
<organism evidence="3 4">
    <name type="scientific">Jiangella aurantiaca</name>
    <dbReference type="NCBI Taxonomy" id="2530373"/>
    <lineage>
        <taxon>Bacteria</taxon>
        <taxon>Bacillati</taxon>
        <taxon>Actinomycetota</taxon>
        <taxon>Actinomycetes</taxon>
        <taxon>Jiangellales</taxon>
        <taxon>Jiangellaceae</taxon>
        <taxon>Jiangella</taxon>
    </lineage>
</organism>
<evidence type="ECO:0008006" key="5">
    <source>
        <dbReference type="Google" id="ProtNLM"/>
    </source>
</evidence>
<evidence type="ECO:0000256" key="1">
    <source>
        <dbReference type="SAM" id="MobiDB-lite"/>
    </source>
</evidence>
<feature type="compositionally biased region" description="Low complexity" evidence="1">
    <location>
        <begin position="144"/>
        <end position="160"/>
    </location>
</feature>
<dbReference type="EMBL" id="SMLB01000043">
    <property type="protein sequence ID" value="TDD66125.1"/>
    <property type="molecule type" value="Genomic_DNA"/>
</dbReference>
<feature type="compositionally biased region" description="Low complexity" evidence="1">
    <location>
        <begin position="167"/>
        <end position="193"/>
    </location>
</feature>
<gene>
    <name evidence="3" type="ORF">E1262_23180</name>
</gene>
<keyword evidence="2" id="KW-0732">Signal</keyword>
<evidence type="ECO:0000313" key="3">
    <source>
        <dbReference type="EMBL" id="TDD66125.1"/>
    </source>
</evidence>
<feature type="region of interest" description="Disordered" evidence="1">
    <location>
        <begin position="143"/>
        <end position="193"/>
    </location>
</feature>
<comment type="caution">
    <text evidence="3">The sequence shown here is derived from an EMBL/GenBank/DDBJ whole genome shotgun (WGS) entry which is preliminary data.</text>
</comment>
<reference evidence="3 4" key="1">
    <citation type="submission" date="2019-02" db="EMBL/GenBank/DDBJ databases">
        <title>Draft genome sequences of novel Actinobacteria.</title>
        <authorList>
            <person name="Sahin N."/>
            <person name="Ay H."/>
            <person name="Saygin H."/>
        </authorList>
    </citation>
    <scope>NUCLEOTIDE SEQUENCE [LARGE SCALE GENOMIC DNA]</scope>
    <source>
        <strain evidence="3 4">8K307</strain>
    </source>
</reference>
<evidence type="ECO:0000313" key="4">
    <source>
        <dbReference type="Proteomes" id="UP000295217"/>
    </source>
</evidence>